<name>A0A4U3L1E4_9BACT</name>
<sequence length="429" mass="48348">MAVFINDTSTVKNTSYKVVIPFYVYAAISFLVATILLFFSGEDFTQHYFQPHILAVTHTMALGWGTMIILGASYQLVPVLIEAELFSNVLAYASFILAGTGIPLLIYSLYFFQFTWTALAGAICINAAILAYVINLAVSISKSKTENVHATFAFTASLWLFITTLIGLLLVCNFQHTILPEASVHYLSLHAHIGIVGWFLLLIIGVGSRLIPMFLISKYDTPKRLWLIYYLLNISLLTFIIFFFSVTQSIYYLIPLIVLLAALVLFIIFCRKAYQQRIRKKVDEQMKLSLLSVIMVLLPVFILLVLIVLLFFTVVNVQLVMVYGFTIFFGWITAIIFGMTFKTLPFIVWNKIYHAKAGNTKTPNPKDLFNATLFTAMGWSYLCGFGLFVAGIMAANIFLLQTATVLLLITAVLYNWNVLKMLMHKPAKL</sequence>
<gene>
    <name evidence="2" type="ORF">FC093_08920</name>
</gene>
<dbReference type="Gene3D" id="1.20.210.10">
    <property type="entry name" value="Cytochrome c oxidase-like, subunit I domain"/>
    <property type="match status" value="1"/>
</dbReference>
<feature type="transmembrane region" description="Helical" evidence="1">
    <location>
        <begin position="227"/>
        <end position="244"/>
    </location>
</feature>
<feature type="transmembrane region" description="Helical" evidence="1">
    <location>
        <begin position="368"/>
        <end position="392"/>
    </location>
</feature>
<feature type="transmembrane region" description="Helical" evidence="1">
    <location>
        <begin position="116"/>
        <end position="138"/>
    </location>
</feature>
<feature type="transmembrane region" description="Helical" evidence="1">
    <location>
        <begin position="150"/>
        <end position="171"/>
    </location>
</feature>
<dbReference type="OrthoDB" id="5245199at2"/>
<comment type="caution">
    <text evidence="2">The sequence shown here is derived from an EMBL/GenBank/DDBJ whole genome shotgun (WGS) entry which is preliminary data.</text>
</comment>
<feature type="transmembrane region" description="Helical" evidence="1">
    <location>
        <begin position="320"/>
        <end position="347"/>
    </location>
</feature>
<feature type="transmembrane region" description="Helical" evidence="1">
    <location>
        <begin position="191"/>
        <end position="215"/>
    </location>
</feature>
<dbReference type="RefSeq" id="WP_137261430.1">
    <property type="nucleotide sequence ID" value="NZ_SZQL01000006.1"/>
</dbReference>
<dbReference type="EMBL" id="SZQL01000006">
    <property type="protein sequence ID" value="TKK68808.1"/>
    <property type="molecule type" value="Genomic_DNA"/>
</dbReference>
<keyword evidence="3" id="KW-1185">Reference proteome</keyword>
<keyword evidence="1" id="KW-0472">Membrane</keyword>
<evidence type="ECO:0000256" key="1">
    <source>
        <dbReference type="SAM" id="Phobius"/>
    </source>
</evidence>
<proteinExistence type="predicted"/>
<dbReference type="AlphaFoldDB" id="A0A4U3L1E4"/>
<feature type="transmembrane region" description="Helical" evidence="1">
    <location>
        <begin position="398"/>
        <end position="419"/>
    </location>
</feature>
<feature type="transmembrane region" description="Helical" evidence="1">
    <location>
        <begin position="22"/>
        <end position="41"/>
    </location>
</feature>
<dbReference type="InterPro" id="IPR036927">
    <property type="entry name" value="Cyt_c_oxase-like_su1_sf"/>
</dbReference>
<reference evidence="2 3" key="1">
    <citation type="submission" date="2019-05" db="EMBL/GenBank/DDBJ databases">
        <title>Panacibacter sp. strain 17mud1-8 Genome sequencing and assembly.</title>
        <authorList>
            <person name="Chhetri G."/>
        </authorList>
    </citation>
    <scope>NUCLEOTIDE SEQUENCE [LARGE SCALE GENOMIC DNA]</scope>
    <source>
        <strain evidence="2 3">17mud1-8</strain>
    </source>
</reference>
<keyword evidence="1" id="KW-0812">Transmembrane</keyword>
<feature type="transmembrane region" description="Helical" evidence="1">
    <location>
        <begin position="290"/>
        <end position="314"/>
    </location>
</feature>
<keyword evidence="1" id="KW-1133">Transmembrane helix</keyword>
<accession>A0A4U3L1E4</accession>
<feature type="transmembrane region" description="Helical" evidence="1">
    <location>
        <begin position="250"/>
        <end position="269"/>
    </location>
</feature>
<feature type="transmembrane region" description="Helical" evidence="1">
    <location>
        <begin position="89"/>
        <end position="110"/>
    </location>
</feature>
<feature type="transmembrane region" description="Helical" evidence="1">
    <location>
        <begin position="53"/>
        <end position="77"/>
    </location>
</feature>
<dbReference type="Proteomes" id="UP000305848">
    <property type="component" value="Unassembled WGS sequence"/>
</dbReference>
<protein>
    <submittedName>
        <fullName evidence="2">Cytochrome C oxidase subunit I</fullName>
    </submittedName>
</protein>
<organism evidence="2 3">
    <name type="scientific">Ilyomonas limi</name>
    <dbReference type="NCBI Taxonomy" id="2575867"/>
    <lineage>
        <taxon>Bacteria</taxon>
        <taxon>Pseudomonadati</taxon>
        <taxon>Bacteroidota</taxon>
        <taxon>Chitinophagia</taxon>
        <taxon>Chitinophagales</taxon>
        <taxon>Chitinophagaceae</taxon>
        <taxon>Ilyomonas</taxon>
    </lineage>
</organism>
<evidence type="ECO:0000313" key="3">
    <source>
        <dbReference type="Proteomes" id="UP000305848"/>
    </source>
</evidence>
<evidence type="ECO:0000313" key="2">
    <source>
        <dbReference type="EMBL" id="TKK68808.1"/>
    </source>
</evidence>